<feature type="region of interest" description="Disordered" evidence="6">
    <location>
        <begin position="704"/>
        <end position="729"/>
    </location>
</feature>
<dbReference type="EMBL" id="JH432130">
    <property type="status" value="NOT_ANNOTATED_CDS"/>
    <property type="molecule type" value="Genomic_DNA"/>
</dbReference>
<feature type="compositionally biased region" description="Low complexity" evidence="6">
    <location>
        <begin position="534"/>
        <end position="543"/>
    </location>
</feature>
<accession>T1JEU3</accession>
<dbReference type="CDD" id="cd02440">
    <property type="entry name" value="AdoMet_MTases"/>
    <property type="match status" value="1"/>
</dbReference>
<keyword evidence="2" id="KW-1208">Phospholipid metabolism</keyword>
<dbReference type="EC" id="2.7.1.82" evidence="5"/>
<dbReference type="Pfam" id="PF01612">
    <property type="entry name" value="DNA_pol_A_exo1"/>
    <property type="match status" value="1"/>
</dbReference>
<dbReference type="SUPFAM" id="SSF53098">
    <property type="entry name" value="Ribonuclease H-like"/>
    <property type="match status" value="1"/>
</dbReference>
<dbReference type="GO" id="GO:0006139">
    <property type="term" value="P:nucleobase-containing compound metabolic process"/>
    <property type="evidence" value="ECO:0007669"/>
    <property type="project" value="InterPro"/>
</dbReference>
<dbReference type="InterPro" id="IPR011009">
    <property type="entry name" value="Kinase-like_dom_sf"/>
</dbReference>
<dbReference type="InterPro" id="IPR012337">
    <property type="entry name" value="RNaseH-like_sf"/>
</dbReference>
<dbReference type="GO" id="GO:0005737">
    <property type="term" value="C:cytoplasm"/>
    <property type="evidence" value="ECO:0007669"/>
    <property type="project" value="TreeGrafter"/>
</dbReference>
<keyword evidence="1" id="KW-0443">Lipid metabolism</keyword>
<dbReference type="Gene3D" id="3.30.420.10">
    <property type="entry name" value="Ribonuclease H-like superfamily/Ribonuclease H"/>
    <property type="match status" value="1"/>
</dbReference>
<dbReference type="GO" id="GO:0006646">
    <property type="term" value="P:phosphatidylethanolamine biosynthetic process"/>
    <property type="evidence" value="ECO:0007669"/>
    <property type="project" value="TreeGrafter"/>
</dbReference>
<feature type="compositionally biased region" description="Basic and acidic residues" evidence="6">
    <location>
        <begin position="1056"/>
        <end position="1075"/>
    </location>
</feature>
<evidence type="ECO:0000256" key="4">
    <source>
        <dbReference type="ARBA" id="ARBA00038211"/>
    </source>
</evidence>
<dbReference type="InterPro" id="IPR002562">
    <property type="entry name" value="3'-5'_exonuclease_dom"/>
</dbReference>
<evidence type="ECO:0000259" key="7">
    <source>
        <dbReference type="Pfam" id="PF01612"/>
    </source>
</evidence>
<feature type="region of interest" description="Disordered" evidence="6">
    <location>
        <begin position="534"/>
        <end position="606"/>
    </location>
</feature>
<protein>
    <recommendedName>
        <fullName evidence="5">ethanolamine kinase</fullName>
        <ecNumber evidence="5">2.7.1.82</ecNumber>
    </recommendedName>
</protein>
<comment type="pathway">
    <text evidence="3">Phospholipid metabolism; phosphatidylethanolamine biosynthesis; phosphatidylethanolamine from ethanolamine: step 1/3.</text>
</comment>
<dbReference type="eggNOG" id="KOG3010">
    <property type="taxonomic scope" value="Eukaryota"/>
</dbReference>
<dbReference type="InterPro" id="IPR029063">
    <property type="entry name" value="SAM-dependent_MTases_sf"/>
</dbReference>
<evidence type="ECO:0000256" key="1">
    <source>
        <dbReference type="ARBA" id="ARBA00023209"/>
    </source>
</evidence>
<feature type="region of interest" description="Disordered" evidence="6">
    <location>
        <begin position="1055"/>
        <end position="1087"/>
    </location>
</feature>
<dbReference type="Gene3D" id="3.40.50.150">
    <property type="entry name" value="Vaccinia Virus protein VP39"/>
    <property type="match status" value="1"/>
</dbReference>
<dbReference type="HOGENOM" id="CLU_230542_0_0_1"/>
<name>T1JEU3_STRMM</name>
<reference evidence="10" key="1">
    <citation type="submission" date="2011-05" db="EMBL/GenBank/DDBJ databases">
        <authorList>
            <person name="Richards S.R."/>
            <person name="Qu J."/>
            <person name="Jiang H."/>
            <person name="Jhangiani S.N."/>
            <person name="Agravi P."/>
            <person name="Goodspeed R."/>
            <person name="Gross S."/>
            <person name="Mandapat C."/>
            <person name="Jackson L."/>
            <person name="Mathew T."/>
            <person name="Pu L."/>
            <person name="Thornton R."/>
            <person name="Saada N."/>
            <person name="Wilczek-Boney K.B."/>
            <person name="Lee S."/>
            <person name="Kovar C."/>
            <person name="Wu Y."/>
            <person name="Scherer S.E."/>
            <person name="Worley K.C."/>
            <person name="Muzny D.M."/>
            <person name="Gibbs R."/>
        </authorList>
    </citation>
    <scope>NUCLEOTIDE SEQUENCE</scope>
    <source>
        <strain evidence="10">Brora</strain>
    </source>
</reference>
<dbReference type="SUPFAM" id="SSF53335">
    <property type="entry name" value="S-adenosyl-L-methionine-dependent methyltransferases"/>
    <property type="match status" value="1"/>
</dbReference>
<feature type="compositionally biased region" description="Basic and acidic residues" evidence="6">
    <location>
        <begin position="576"/>
        <end position="592"/>
    </location>
</feature>
<dbReference type="Pfam" id="PF01633">
    <property type="entry name" value="Choline_kinase"/>
    <property type="match status" value="3"/>
</dbReference>
<dbReference type="EnsemblMetazoa" id="SMAR012346-RA">
    <property type="protein sequence ID" value="SMAR012346-PA"/>
    <property type="gene ID" value="SMAR012346"/>
</dbReference>
<dbReference type="GO" id="GO:0004305">
    <property type="term" value="F:ethanolamine kinase activity"/>
    <property type="evidence" value="ECO:0007669"/>
    <property type="project" value="UniProtKB-EC"/>
</dbReference>
<proteinExistence type="inferred from homology"/>
<evidence type="ECO:0000256" key="5">
    <source>
        <dbReference type="ARBA" id="ARBA00038874"/>
    </source>
</evidence>
<dbReference type="InterPro" id="IPR036397">
    <property type="entry name" value="RNaseH_sf"/>
</dbReference>
<keyword evidence="1" id="KW-0444">Lipid biosynthesis</keyword>
<evidence type="ECO:0000256" key="6">
    <source>
        <dbReference type="SAM" id="MobiDB-lite"/>
    </source>
</evidence>
<evidence type="ECO:0000256" key="3">
    <source>
        <dbReference type="ARBA" id="ARBA00037883"/>
    </source>
</evidence>
<dbReference type="eggNOG" id="KOG4720">
    <property type="taxonomic scope" value="Eukaryota"/>
</dbReference>
<dbReference type="Proteomes" id="UP000014500">
    <property type="component" value="Unassembled WGS sequence"/>
</dbReference>
<dbReference type="InterPro" id="IPR013216">
    <property type="entry name" value="Methyltransf_11"/>
</dbReference>
<reference evidence="9" key="2">
    <citation type="submission" date="2015-02" db="UniProtKB">
        <authorList>
            <consortium name="EnsemblMetazoa"/>
        </authorList>
    </citation>
    <scope>IDENTIFICATION</scope>
</reference>
<evidence type="ECO:0000313" key="9">
    <source>
        <dbReference type="EnsemblMetazoa" id="SMAR012346-PA"/>
    </source>
</evidence>
<keyword evidence="1" id="KW-0594">Phospholipid biosynthesis</keyword>
<evidence type="ECO:0000259" key="8">
    <source>
        <dbReference type="Pfam" id="PF08241"/>
    </source>
</evidence>
<feature type="region of interest" description="Disordered" evidence="6">
    <location>
        <begin position="851"/>
        <end position="938"/>
    </location>
</feature>
<feature type="region of interest" description="Disordered" evidence="6">
    <location>
        <begin position="646"/>
        <end position="671"/>
    </location>
</feature>
<feature type="domain" description="Methyltransferase type 11" evidence="8">
    <location>
        <begin position="47"/>
        <end position="137"/>
    </location>
</feature>
<dbReference type="STRING" id="126957.T1JEU3"/>
<keyword evidence="10" id="KW-1185">Reference proteome</keyword>
<dbReference type="Pfam" id="PF08241">
    <property type="entry name" value="Methyltransf_11"/>
    <property type="match status" value="1"/>
</dbReference>
<feature type="compositionally biased region" description="Basic and acidic residues" evidence="6">
    <location>
        <begin position="887"/>
        <end position="898"/>
    </location>
</feature>
<dbReference type="GO" id="GO:0003676">
    <property type="term" value="F:nucleic acid binding"/>
    <property type="evidence" value="ECO:0007669"/>
    <property type="project" value="InterPro"/>
</dbReference>
<feature type="compositionally biased region" description="Basic and acidic residues" evidence="6">
    <location>
        <begin position="719"/>
        <end position="729"/>
    </location>
</feature>
<dbReference type="eggNOG" id="KOG2405">
    <property type="taxonomic scope" value="Eukaryota"/>
</dbReference>
<feature type="compositionally biased region" description="Basic and acidic residues" evidence="6">
    <location>
        <begin position="657"/>
        <end position="671"/>
    </location>
</feature>
<dbReference type="Gene3D" id="3.90.1200.10">
    <property type="match status" value="3"/>
</dbReference>
<feature type="compositionally biased region" description="Polar residues" evidence="6">
    <location>
        <begin position="646"/>
        <end position="656"/>
    </location>
</feature>
<dbReference type="Gene3D" id="3.30.200.20">
    <property type="entry name" value="Phosphorylase Kinase, domain 1"/>
    <property type="match status" value="3"/>
</dbReference>
<evidence type="ECO:0000313" key="10">
    <source>
        <dbReference type="Proteomes" id="UP000014500"/>
    </source>
</evidence>
<comment type="similarity">
    <text evidence="4">Belongs to the choline/ethanolamine kinase family.</text>
</comment>
<organism evidence="9 10">
    <name type="scientific">Strigamia maritima</name>
    <name type="common">European centipede</name>
    <name type="synonym">Geophilus maritimus</name>
    <dbReference type="NCBI Taxonomy" id="126957"/>
    <lineage>
        <taxon>Eukaryota</taxon>
        <taxon>Metazoa</taxon>
        <taxon>Ecdysozoa</taxon>
        <taxon>Arthropoda</taxon>
        <taxon>Myriapoda</taxon>
        <taxon>Chilopoda</taxon>
        <taxon>Pleurostigmophora</taxon>
        <taxon>Geophilomorpha</taxon>
        <taxon>Linotaeniidae</taxon>
        <taxon>Strigamia</taxon>
    </lineage>
</organism>
<dbReference type="GO" id="GO:0008408">
    <property type="term" value="F:3'-5' exonuclease activity"/>
    <property type="evidence" value="ECO:0007669"/>
    <property type="project" value="InterPro"/>
</dbReference>
<dbReference type="GO" id="GO:0008757">
    <property type="term" value="F:S-adenosylmethionine-dependent methyltransferase activity"/>
    <property type="evidence" value="ECO:0007669"/>
    <property type="project" value="InterPro"/>
</dbReference>
<evidence type="ECO:0000256" key="2">
    <source>
        <dbReference type="ARBA" id="ARBA00023264"/>
    </source>
</evidence>
<feature type="domain" description="3'-5' exonuclease" evidence="7">
    <location>
        <begin position="287"/>
        <end position="456"/>
    </location>
</feature>
<dbReference type="PANTHER" id="PTHR22603:SF66">
    <property type="entry name" value="ETHANOLAMINE KINASE"/>
    <property type="match status" value="1"/>
</dbReference>
<feature type="compositionally biased region" description="Basic and acidic residues" evidence="6">
    <location>
        <begin position="914"/>
        <end position="938"/>
    </location>
</feature>
<sequence length="2262" mass="259701">ASMKRYFEDSEHAKEYKRYRSELPNQIVQRIVTFLEEVFDLSDCVAVDVGCGSGQSTKPIGHILSKVIGIDISPEQIAAVGQDKPLNVEFKVGSYDKIPLPDNSMHLVTAVNAVHWFELDKFYQEANRLLVTKGVLALVRGTPVIEIKGCEEESQNLFLQLKENTKEYWDQSLLTHDYLYRTVNLPFRMRIRDESVITEDDVSISYVVNRVKTYSGIAKMLKQDPTKADKLIKEFESNLLKAVGRPGASPITTRVIYKRQFILLMGRKLNPRKALKTVQRIVECYSEVSVSGEGANIGPCGDVSLLQVGTCDGICFMFDLQSCPQLVSEGGLKILFETGDVIKIIHDCRALSAAFYCQFKIKFTNIFDTHASLCAHAVIQSQFNSTSAYDIPIVNLRYICARYSCGQNRAANFVRKHSKTMIDIDWTRRPFFNHTVCYAAARVMCLVPEIYDNMRSLICQNSWPLFERMIHLSIIYHIYPDEYEAETRRRVQRRYKEMLVVKQVEDCVNSTEENQSKNIQRLLGEIQNIKSKSTSIKSSFTNNRHSKGKAQSDNAGNRCPVVKDAKVSKSCGSRSTRTEVKQRRNSKAKDVAISRNKLGPVHYPKPVYYPKPEGCPKRHSLQKSCSGNKSYANKSCQGVRHNYGGNFNSPSISSSAKSRDSGRKVEGSEGKKTAKFGKGYVVSPDKCRSLVGTTSDRKILKRRSSNCEVEPKKKRQKTGRCDHHETHPDKDRMHVDAMKDWMNYLDLYKNIEETMNQKKEQEKAEMTCDCRPMDMSVSSYPVKTNEYLSAGSDKYRMDFCYDDSVPQKEDEDEDEDETVDGEVKATFMKKKSNNSNSCLCRSTMSLPKCGNFTRKKNIRNGGENLRRSGDQCASGKSGKSGKSRKNKQNEMRNCESNHRTRSAVTRRTSKSKNRTVDCDSDNYDKDQRRDTEETDSCDRNHNHNDDCDEDYDSDDVENDMCNFEETKQRLPCGVFNCEATSCTKMAPARKKTVLTDKEASKKCFKDQGHKCTCIDCWLLGAESESEAEQKLDRNNMRRCECGCSCLCSNAGCHCPGKSEDSKDSKDSTSTEETLRPTKGKKEKLSKAEIERRKAKTAAVDYERKFRKTNWSPSCGIYYINRARTLQLIYLQGFPALRASSAPSLGNGELETVPDDCRHLVVVLRTTEIMPVEVPHVNITVNRDSLEIDVKKILSVIRPEWPEDEIRFKSTGRSSDAGLLNVMLICYRSDDKKDAVMCRIYRDIKVAEFLNRQHETKIMKMINDLYGFAPNILTTFDNGFCYAYVLGEVMSETTVKIEDNWKLIAKQLALLHSTKPDDIIKHRGKLPDYFDSLLQKFPDSLPDPEDNKKFKKYLPSKEVLIKEYNLMKTRILEVGSEDVFCHGDIRPENMVWNPETGRITFVDWECCGMGGQAYEIAYHFIRFAGLDQMLYHLTPDKEFQLNWIRAYLENYFAVVKPNVMVKDVDVQKLYVQTRTYYLLLLLQGSGIISSLDLFDKMPINFLNISIAHYEEYKRLKEETLALKLPEYIKYCISVNMATKIPHLDITVNSDLLEDDLKKVLKVIRPGWCEKEILFKGTGHSADAGLLNLMVNCYRTDDMKDAVMCRIYREMKFNKFVTHEHESNVMQIVNDQYGFAPKVLATLNNGLCYEYVVGQVMTSKTVRLEDTWRLIAKQLAFLHTIKGVEHKSKLSDFFYSSIHSFPESLSNPEDNNKFQKSLPTKSVLLKEYDIVKSHALSVGSEYVFCHGDLKPENMVWNPDKSQITFVDWECCGMEWQAYEIAYHFLRYTGMENVDFSLSPDKEFVFEWLRTYLETYFSVVKPNVVVTDIDVQKLYVQMRAQYLLLLILIVGLVSSADQFDNTPLDFLNWSIIHYAEYLRLKDEILVEKLPDCDPKYNSLHFQSIKYCISVNMATKIPHLDITVNSDLLEDDLKKVLKVIRPGWCEKEILFKGTGRSADAGLLNLMVNCYRTDDKKDAVMCRIYREMKFTEFVTHEHESNVMQIVNDQYGFAPKVLATLNNGLCYEYVVGQVMTPKTVRLEDNWRLIAKQLALLHTIKGVEHKSKMADFLHSSIHSFPEFLPNPEANKKFQKSLPTKSVLLKEYDLVKSHALSVGSEYVFCHGDTRPENMVWNPDKSQITFVDWECCGMECQAYEIAYHFLRYAGVGNTDFSLFPDKEFVFEWLSTYLETYFSVVKPNVLVTDIDVQKLDVQMRAQYLLLLIQSVGVVSSVDQFDNIPFDFLNWSIIHYAEYLRLREEILALQLPE</sequence>
<dbReference type="PANTHER" id="PTHR22603">
    <property type="entry name" value="CHOLINE/ETHANOALAMINE KINASE"/>
    <property type="match status" value="1"/>
</dbReference>
<dbReference type="SUPFAM" id="SSF56112">
    <property type="entry name" value="Protein kinase-like (PK-like)"/>
    <property type="match status" value="3"/>
</dbReference>